<reference evidence="1 2" key="1">
    <citation type="journal article" date="2020" name="Nature">
        <title>Six reference-quality genomes reveal evolution of bat adaptations.</title>
        <authorList>
            <person name="Jebb D."/>
            <person name="Huang Z."/>
            <person name="Pippel M."/>
            <person name="Hughes G.M."/>
            <person name="Lavrichenko K."/>
            <person name="Devanna P."/>
            <person name="Winkler S."/>
            <person name="Jermiin L.S."/>
            <person name="Skirmuntt E.C."/>
            <person name="Katzourakis A."/>
            <person name="Burkitt-Gray L."/>
            <person name="Ray D.A."/>
            <person name="Sullivan K.A.M."/>
            <person name="Roscito J.G."/>
            <person name="Kirilenko B.M."/>
            <person name="Davalos L.M."/>
            <person name="Corthals A.P."/>
            <person name="Power M.L."/>
            <person name="Jones G."/>
            <person name="Ransome R.D."/>
            <person name="Dechmann D.K.N."/>
            <person name="Locatelli A.G."/>
            <person name="Puechmaille S.J."/>
            <person name="Fedrigo O."/>
            <person name="Jarvis E.D."/>
            <person name="Hiller M."/>
            <person name="Vernes S.C."/>
            <person name="Myers E.W."/>
            <person name="Teeling E.C."/>
        </authorList>
    </citation>
    <scope>NUCLEOTIDE SEQUENCE [LARGE SCALE GENOMIC DNA]</scope>
    <source>
        <strain evidence="1">Bat1K_MPI-CBG_1</strain>
    </source>
</reference>
<proteinExistence type="predicted"/>
<dbReference type="EMBL" id="JABVXQ010000002">
    <property type="protein sequence ID" value="KAF6125526.1"/>
    <property type="molecule type" value="Genomic_DNA"/>
</dbReference>
<evidence type="ECO:0000313" key="1">
    <source>
        <dbReference type="EMBL" id="KAF6125526.1"/>
    </source>
</evidence>
<name>A0A834EQM9_9CHIR</name>
<sequence>MPTKKLRKSGVLLMLKTVHTDIHSQSGAGTSVFQVVLLGPWQGRPSCFSGLPVCVVCRLAIRLHPPHHSQTLRPRVLLTAPLSQETASVQLLKMSFEPVGNSPLLQSVPFCLQALSGPRAGLLSLFCAPSFPVVSWVGGLPGSALGLLEMRSLIQ</sequence>
<dbReference type="Proteomes" id="UP000664940">
    <property type="component" value="Unassembled WGS sequence"/>
</dbReference>
<dbReference type="AlphaFoldDB" id="A0A834EQM9"/>
<protein>
    <submittedName>
        <fullName evidence="1">Uncharacterized protein</fullName>
    </submittedName>
</protein>
<organism evidence="1 2">
    <name type="scientific">Phyllostomus discolor</name>
    <name type="common">pale spear-nosed bat</name>
    <dbReference type="NCBI Taxonomy" id="89673"/>
    <lineage>
        <taxon>Eukaryota</taxon>
        <taxon>Metazoa</taxon>
        <taxon>Chordata</taxon>
        <taxon>Craniata</taxon>
        <taxon>Vertebrata</taxon>
        <taxon>Euteleostomi</taxon>
        <taxon>Mammalia</taxon>
        <taxon>Eutheria</taxon>
        <taxon>Laurasiatheria</taxon>
        <taxon>Chiroptera</taxon>
        <taxon>Yangochiroptera</taxon>
        <taxon>Phyllostomidae</taxon>
        <taxon>Phyllostominae</taxon>
        <taxon>Phyllostomus</taxon>
    </lineage>
</organism>
<accession>A0A834EQM9</accession>
<gene>
    <name evidence="1" type="ORF">HJG60_009943</name>
</gene>
<comment type="caution">
    <text evidence="1">The sequence shown here is derived from an EMBL/GenBank/DDBJ whole genome shotgun (WGS) entry which is preliminary data.</text>
</comment>
<evidence type="ECO:0000313" key="2">
    <source>
        <dbReference type="Proteomes" id="UP000664940"/>
    </source>
</evidence>